<reference evidence="1 2" key="1">
    <citation type="submission" date="2020-08" db="EMBL/GenBank/DDBJ databases">
        <title>Genomic Encyclopedia of Type Strains, Phase III (KMG-III): the genomes of soil and plant-associated and newly described type strains.</title>
        <authorList>
            <person name="Whitman W."/>
        </authorList>
    </citation>
    <scope>NUCLEOTIDE SEQUENCE [LARGE SCALE GENOMIC DNA]</scope>
    <source>
        <strain evidence="1 2">CECT 3313</strain>
    </source>
</reference>
<dbReference type="Proteomes" id="UP000585836">
    <property type="component" value="Unassembled WGS sequence"/>
</dbReference>
<gene>
    <name evidence="1" type="ORF">FHS34_003735</name>
</gene>
<keyword evidence="2" id="KW-1185">Reference proteome</keyword>
<dbReference type="AlphaFoldDB" id="A0A7W9PUZ5"/>
<proteinExistence type="predicted"/>
<sequence>MSGWLLAQLPQAMIRDQVLAGFVLGCEETVDSVVQHLDDLESKLDIELASPEMIAYLAGWLGIELQALTVADSEEGRIAQRRLIRAVGQNLGRRGTAIGLETLLAALTGGRADVSDSGGIFGPDDPVPAPDPTVRIKLDQAGRLSERQIRAVIENELPIGVRYTLTIHGGGTR</sequence>
<dbReference type="EMBL" id="JACHJK010000006">
    <property type="protein sequence ID" value="MBB5928266.1"/>
    <property type="molecule type" value="Genomic_DNA"/>
</dbReference>
<name>A0A7W9PUZ5_9ACTN</name>
<dbReference type="RefSeq" id="WP_221509110.1">
    <property type="nucleotide sequence ID" value="NZ_BAAAWF010000106.1"/>
</dbReference>
<organism evidence="1 2">
    <name type="scientific">Streptomyces echinatus</name>
    <dbReference type="NCBI Taxonomy" id="67293"/>
    <lineage>
        <taxon>Bacteria</taxon>
        <taxon>Bacillati</taxon>
        <taxon>Actinomycetota</taxon>
        <taxon>Actinomycetes</taxon>
        <taxon>Kitasatosporales</taxon>
        <taxon>Streptomycetaceae</taxon>
        <taxon>Streptomyces</taxon>
    </lineage>
</organism>
<comment type="caution">
    <text evidence="1">The sequence shown here is derived from an EMBL/GenBank/DDBJ whole genome shotgun (WGS) entry which is preliminary data.</text>
</comment>
<evidence type="ECO:0000313" key="1">
    <source>
        <dbReference type="EMBL" id="MBB5928266.1"/>
    </source>
</evidence>
<accession>A0A7W9PUZ5</accession>
<protein>
    <submittedName>
        <fullName evidence="1">Phage tail-like protein</fullName>
    </submittedName>
</protein>
<evidence type="ECO:0000313" key="2">
    <source>
        <dbReference type="Proteomes" id="UP000585836"/>
    </source>
</evidence>